<reference evidence="1" key="1">
    <citation type="submission" date="2016-10" db="EMBL/GenBank/DDBJ databases">
        <authorList>
            <person name="de Groot N.N."/>
        </authorList>
    </citation>
    <scope>NUCLEOTIDE SEQUENCE</scope>
</reference>
<accession>A0A1W1E388</accession>
<name>A0A1W1E388_9ZZZZ</name>
<gene>
    <name evidence="1" type="ORF">MNB_SUP05-SYMBIONT-7-319</name>
</gene>
<proteinExistence type="predicted"/>
<evidence type="ECO:0000313" key="1">
    <source>
        <dbReference type="EMBL" id="SFV88321.1"/>
    </source>
</evidence>
<organism evidence="1">
    <name type="scientific">hydrothermal vent metagenome</name>
    <dbReference type="NCBI Taxonomy" id="652676"/>
    <lineage>
        <taxon>unclassified sequences</taxon>
        <taxon>metagenomes</taxon>
        <taxon>ecological metagenomes</taxon>
    </lineage>
</organism>
<sequence length="49" mass="5618">MGQSLGQSLVVARPVYRLHFGRPQGSPLRFLILRENGLALLYIRSILYF</sequence>
<dbReference type="AlphaFoldDB" id="A0A1W1E388"/>
<dbReference type="EMBL" id="FPIA01000033">
    <property type="protein sequence ID" value="SFV88321.1"/>
    <property type="molecule type" value="Genomic_DNA"/>
</dbReference>
<protein>
    <submittedName>
        <fullName evidence="1">Uncharacterized protein</fullName>
    </submittedName>
</protein>